<protein>
    <submittedName>
        <fullName evidence="5">Allophanate hydrolase subunit 2 family protein</fullName>
    </submittedName>
</protein>
<dbReference type="Proteomes" id="UP000249522">
    <property type="component" value="Unassembled WGS sequence"/>
</dbReference>
<dbReference type="PANTHER" id="PTHR43309:SF3">
    <property type="entry name" value="5-OXOPROLINASE SUBUNIT C"/>
    <property type="match status" value="1"/>
</dbReference>
<dbReference type="InterPro" id="IPR003778">
    <property type="entry name" value="CT_A_B"/>
</dbReference>
<dbReference type="SUPFAM" id="SSF50891">
    <property type="entry name" value="Cyclophilin-like"/>
    <property type="match status" value="1"/>
</dbReference>
<accession>A0A2W1L9L0</accession>
<dbReference type="PANTHER" id="PTHR43309">
    <property type="entry name" value="5-OXOPROLINASE SUBUNIT C"/>
    <property type="match status" value="1"/>
</dbReference>
<keyword evidence="6" id="KW-1185">Reference proteome</keyword>
<dbReference type="Pfam" id="PF02626">
    <property type="entry name" value="CT_A_B"/>
    <property type="match status" value="1"/>
</dbReference>
<keyword evidence="1" id="KW-0547">Nucleotide-binding</keyword>
<dbReference type="OrthoDB" id="9782422at2"/>
<sequence>MSMAVMKPGLFTTVQDRGRPGWRSLGVTAGGAMDSYALRAANLLTGNLPEAAGLEMTLSGAELEVREDLLIAITGANMTPSADGEELPMWRPVWVRRGTCLKFGTAVEGCRTYLSAAGGIEVPEVLSSRGTDVRAGFGGLEGRPLMAGDLLTTGLTEPWRSQWAVRWAEKLRRQAAAEGRRWAVPSWYALPEAYAGGGRIAGHHVLRVTAGAEYSSFTKASLEVFFSTSYLVSSSSDRMGCRLTEGAKLERTASGEVLSRGIVPGTVQVPPGGQPIVLGADCQTTGGYPVMAHVISADLPLLAQLKPGDKVCFTETGLEEAHAALVRQEAALRMLEAGLCARLP</sequence>
<gene>
    <name evidence="5" type="ORF">DNH61_16120</name>
</gene>
<dbReference type="Gene3D" id="2.40.100.10">
    <property type="entry name" value="Cyclophilin-like"/>
    <property type="match status" value="1"/>
</dbReference>
<evidence type="ECO:0000313" key="6">
    <source>
        <dbReference type="Proteomes" id="UP000249522"/>
    </source>
</evidence>
<name>A0A2W1L9L0_9BACL</name>
<dbReference type="AlphaFoldDB" id="A0A2W1L9L0"/>
<comment type="caution">
    <text evidence="5">The sequence shown here is derived from an EMBL/GenBank/DDBJ whole genome shotgun (WGS) entry which is preliminary data.</text>
</comment>
<keyword evidence="2 5" id="KW-0378">Hydrolase</keyword>
<evidence type="ECO:0000256" key="3">
    <source>
        <dbReference type="ARBA" id="ARBA00022840"/>
    </source>
</evidence>
<evidence type="ECO:0000256" key="2">
    <source>
        <dbReference type="ARBA" id="ARBA00022801"/>
    </source>
</evidence>
<feature type="domain" description="Carboxyltransferase" evidence="4">
    <location>
        <begin position="24"/>
        <end position="331"/>
    </location>
</feature>
<proteinExistence type="predicted"/>
<evidence type="ECO:0000313" key="5">
    <source>
        <dbReference type="EMBL" id="PZD94820.1"/>
    </source>
</evidence>
<organism evidence="5 6">
    <name type="scientific">Paenibacillus sambharensis</name>
    <dbReference type="NCBI Taxonomy" id="1803190"/>
    <lineage>
        <taxon>Bacteria</taxon>
        <taxon>Bacillati</taxon>
        <taxon>Bacillota</taxon>
        <taxon>Bacilli</taxon>
        <taxon>Bacillales</taxon>
        <taxon>Paenibacillaceae</taxon>
        <taxon>Paenibacillus</taxon>
    </lineage>
</organism>
<keyword evidence="3" id="KW-0067">ATP-binding</keyword>
<evidence type="ECO:0000259" key="4">
    <source>
        <dbReference type="SMART" id="SM00797"/>
    </source>
</evidence>
<evidence type="ECO:0000256" key="1">
    <source>
        <dbReference type="ARBA" id="ARBA00022741"/>
    </source>
</evidence>
<dbReference type="GO" id="GO:0016787">
    <property type="term" value="F:hydrolase activity"/>
    <property type="evidence" value="ECO:0007669"/>
    <property type="project" value="UniProtKB-KW"/>
</dbReference>
<dbReference type="SMART" id="SM00797">
    <property type="entry name" value="AHS2"/>
    <property type="match status" value="1"/>
</dbReference>
<dbReference type="GO" id="GO:0005524">
    <property type="term" value="F:ATP binding"/>
    <property type="evidence" value="ECO:0007669"/>
    <property type="project" value="UniProtKB-KW"/>
</dbReference>
<reference evidence="5 6" key="1">
    <citation type="submission" date="2018-06" db="EMBL/GenBank/DDBJ databases">
        <title>Paenibacillus imtechensis sp. nov.</title>
        <authorList>
            <person name="Pinnaka A.K."/>
            <person name="Singh H."/>
            <person name="Kaur M."/>
        </authorList>
    </citation>
    <scope>NUCLEOTIDE SEQUENCE [LARGE SCALE GENOMIC DNA]</scope>
    <source>
        <strain evidence="5 6">SMB1</strain>
    </source>
</reference>
<dbReference type="NCBIfam" id="TIGR00724">
    <property type="entry name" value="urea_amlyse_rel"/>
    <property type="match status" value="1"/>
</dbReference>
<dbReference type="InterPro" id="IPR052708">
    <property type="entry name" value="PxpC"/>
</dbReference>
<dbReference type="EMBL" id="QKRB01000049">
    <property type="protein sequence ID" value="PZD94820.1"/>
    <property type="molecule type" value="Genomic_DNA"/>
</dbReference>
<dbReference type="InterPro" id="IPR029000">
    <property type="entry name" value="Cyclophilin-like_dom_sf"/>
</dbReference>